<evidence type="ECO:0000313" key="2">
    <source>
        <dbReference type="EMBL" id="TCP62313.1"/>
    </source>
</evidence>
<keyword evidence="3" id="KW-1185">Reference proteome</keyword>
<evidence type="ECO:0000259" key="1">
    <source>
        <dbReference type="Pfam" id="PF00156"/>
    </source>
</evidence>
<feature type="domain" description="Phosphoribosyltransferase" evidence="1">
    <location>
        <begin position="6"/>
        <end position="160"/>
    </location>
</feature>
<reference evidence="2 3" key="1">
    <citation type="submission" date="2019-03" db="EMBL/GenBank/DDBJ databases">
        <title>Genomic Encyclopedia of Type Strains, Phase IV (KMG-IV): sequencing the most valuable type-strain genomes for metagenomic binning, comparative biology and taxonomic classification.</title>
        <authorList>
            <person name="Goeker M."/>
        </authorList>
    </citation>
    <scope>NUCLEOTIDE SEQUENCE [LARGE SCALE GENOMIC DNA]</scope>
    <source>
        <strain evidence="2 3">DSM 24766</strain>
    </source>
</reference>
<dbReference type="InterPro" id="IPR000836">
    <property type="entry name" value="PRTase_dom"/>
</dbReference>
<dbReference type="OrthoDB" id="9810066at2"/>
<organism evidence="2 3">
    <name type="scientific">Rhodovulum bhavnagarense</name>
    <dbReference type="NCBI Taxonomy" id="992286"/>
    <lineage>
        <taxon>Bacteria</taxon>
        <taxon>Pseudomonadati</taxon>
        <taxon>Pseudomonadota</taxon>
        <taxon>Alphaproteobacteria</taxon>
        <taxon>Rhodobacterales</taxon>
        <taxon>Paracoccaceae</taxon>
        <taxon>Rhodovulum</taxon>
    </lineage>
</organism>
<dbReference type="Pfam" id="PF00156">
    <property type="entry name" value="Pribosyltran"/>
    <property type="match status" value="1"/>
</dbReference>
<gene>
    <name evidence="2" type="ORF">EV663_102157</name>
</gene>
<evidence type="ECO:0000313" key="3">
    <source>
        <dbReference type="Proteomes" id="UP000295050"/>
    </source>
</evidence>
<protein>
    <submittedName>
        <fullName evidence="2">Putative phosphoribosyl transferase</fullName>
    </submittedName>
</protein>
<dbReference type="EMBL" id="SLXU01000002">
    <property type="protein sequence ID" value="TCP62313.1"/>
    <property type="molecule type" value="Genomic_DNA"/>
</dbReference>
<name>A0A4R2RH60_9RHOB</name>
<dbReference type="CDD" id="cd06223">
    <property type="entry name" value="PRTases_typeI"/>
    <property type="match status" value="1"/>
</dbReference>
<sequence length="222" mass="24120">MFDNREEAGRRLAEKVAALEPENALVLALPRGGVPVAVPVARALGAPLDLALVRKIAMPGNPELAAGAVVDGGAREVVFNAELLDHAGLVQADFTDAVAEKLAEIETRRSLYLAGCRPERIAGRTVIVVDDGMATGATARAVLQALRKRGPVEVWLAVPVGPQDLIWQMRGMTDRLIFLEAPRDFRAVGMYYRDFDQVSDEEVVQLLRQFRNGQDLEDGRPG</sequence>
<dbReference type="Gene3D" id="3.40.50.2020">
    <property type="match status" value="1"/>
</dbReference>
<dbReference type="AlphaFoldDB" id="A0A4R2RH60"/>
<dbReference type="SUPFAM" id="SSF53271">
    <property type="entry name" value="PRTase-like"/>
    <property type="match status" value="1"/>
</dbReference>
<dbReference type="RefSeq" id="WP_132950574.1">
    <property type="nucleotide sequence ID" value="NZ_SLXU01000002.1"/>
</dbReference>
<dbReference type="InterPro" id="IPR029057">
    <property type="entry name" value="PRTase-like"/>
</dbReference>
<accession>A0A4R2RH60</accession>
<proteinExistence type="predicted"/>
<comment type="caution">
    <text evidence="2">The sequence shown here is derived from an EMBL/GenBank/DDBJ whole genome shotgun (WGS) entry which is preliminary data.</text>
</comment>
<dbReference type="Proteomes" id="UP000295050">
    <property type="component" value="Unassembled WGS sequence"/>
</dbReference>
<dbReference type="GO" id="GO:0016740">
    <property type="term" value="F:transferase activity"/>
    <property type="evidence" value="ECO:0007669"/>
    <property type="project" value="UniProtKB-KW"/>
</dbReference>
<keyword evidence="2" id="KW-0808">Transferase</keyword>
<dbReference type="Gene3D" id="3.30.1310.20">
    <property type="entry name" value="PRTase-like"/>
    <property type="match status" value="1"/>
</dbReference>